<organism evidence="1 2">
    <name type="scientific">Salmonella phage IME207</name>
    <dbReference type="NCBI Taxonomy" id="1873985"/>
    <lineage>
        <taxon>Viruses</taxon>
        <taxon>Duplodnaviria</taxon>
        <taxon>Heunggongvirae</taxon>
        <taxon>Uroviricota</taxon>
        <taxon>Caudoviricetes</taxon>
        <taxon>Shuimuvirus</taxon>
        <taxon>Shuimuvirus IME207</taxon>
    </lineage>
</organism>
<name>A0A1B1W2B6_9CAUD</name>
<evidence type="ECO:0000313" key="1">
    <source>
        <dbReference type="EMBL" id="ANW46818.1"/>
    </source>
</evidence>
<dbReference type="GeneID" id="30308622"/>
<protein>
    <submittedName>
        <fullName evidence="1">Uncharacterized protein</fullName>
    </submittedName>
</protein>
<proteinExistence type="predicted"/>
<sequence>MSKKVEEFVKRMQSSGVSLTVEGGVVVARNTAGMSGKDIIEMAKLDKNGELAKYLSLQ</sequence>
<dbReference type="EMBL" id="KX523699">
    <property type="protein sequence ID" value="ANW46818.1"/>
    <property type="molecule type" value="Genomic_DNA"/>
</dbReference>
<evidence type="ECO:0000313" key="2">
    <source>
        <dbReference type="Proteomes" id="UP000202982"/>
    </source>
</evidence>
<dbReference type="KEGG" id="vg:30308622"/>
<keyword evidence="2" id="KW-1185">Reference proteome</keyword>
<accession>A0A1B1W2B6</accession>
<reference evidence="1" key="1">
    <citation type="submission" date="2016-09" db="EMBL/GenBank/DDBJ databases">
        <authorList>
            <person name="Liu Y."/>
            <person name="Bai C."/>
            <person name="Tong Y."/>
            <person name="Mi Z."/>
            <person name="An X."/>
            <person name="Huang Y."/>
            <person name="Li P."/>
            <person name="Yuan X."/>
            <person name="Niu W."/>
            <person name="Liu H."/>
        </authorList>
    </citation>
    <scope>NUCLEOTIDE SEQUENCE</scope>
</reference>
<dbReference type="RefSeq" id="YP_009322736.1">
    <property type="nucleotide sequence ID" value="NC_031924.1"/>
</dbReference>
<dbReference type="Proteomes" id="UP000202982">
    <property type="component" value="Segment"/>
</dbReference>